<dbReference type="Proteomes" id="UP000278962">
    <property type="component" value="Unassembled WGS sequence"/>
</dbReference>
<name>A0A660L1U5_9ACTN</name>
<protein>
    <submittedName>
        <fullName evidence="1">Uncharacterized protein</fullName>
    </submittedName>
</protein>
<gene>
    <name evidence="1" type="ORF">C8N24_5419</name>
</gene>
<dbReference type="EMBL" id="RBIL01000002">
    <property type="protein sequence ID" value="RKQ87398.1"/>
    <property type="molecule type" value="Genomic_DNA"/>
</dbReference>
<organism evidence="1 2">
    <name type="scientific">Solirubrobacter pauli</name>
    <dbReference type="NCBI Taxonomy" id="166793"/>
    <lineage>
        <taxon>Bacteria</taxon>
        <taxon>Bacillati</taxon>
        <taxon>Actinomycetota</taxon>
        <taxon>Thermoleophilia</taxon>
        <taxon>Solirubrobacterales</taxon>
        <taxon>Solirubrobacteraceae</taxon>
        <taxon>Solirubrobacter</taxon>
    </lineage>
</organism>
<evidence type="ECO:0000313" key="2">
    <source>
        <dbReference type="Proteomes" id="UP000278962"/>
    </source>
</evidence>
<accession>A0A660L1U5</accession>
<dbReference type="RefSeq" id="WP_121255919.1">
    <property type="nucleotide sequence ID" value="NZ_RBIL01000002.1"/>
</dbReference>
<evidence type="ECO:0000313" key="1">
    <source>
        <dbReference type="EMBL" id="RKQ87398.1"/>
    </source>
</evidence>
<keyword evidence="2" id="KW-1185">Reference proteome</keyword>
<proteinExistence type="predicted"/>
<dbReference type="AlphaFoldDB" id="A0A660L1U5"/>
<sequence>MTSTVEYTSPGQRFARAGLVTLIQEQVVRVATLRAQISSGQPVTGDLADELRELERLQDRLDL</sequence>
<reference evidence="1 2" key="1">
    <citation type="submission" date="2018-10" db="EMBL/GenBank/DDBJ databases">
        <title>Genomic Encyclopedia of Archaeal and Bacterial Type Strains, Phase II (KMG-II): from individual species to whole genera.</title>
        <authorList>
            <person name="Goeker M."/>
        </authorList>
    </citation>
    <scope>NUCLEOTIDE SEQUENCE [LARGE SCALE GENOMIC DNA]</scope>
    <source>
        <strain evidence="1 2">DSM 14954</strain>
    </source>
</reference>
<comment type="caution">
    <text evidence="1">The sequence shown here is derived from an EMBL/GenBank/DDBJ whole genome shotgun (WGS) entry which is preliminary data.</text>
</comment>